<organism evidence="2 3">
    <name type="scientific">Candidatus Carbonibacillus altaicus</name>
    <dbReference type="NCBI Taxonomy" id="2163959"/>
    <lineage>
        <taxon>Bacteria</taxon>
        <taxon>Bacillati</taxon>
        <taxon>Bacillota</taxon>
        <taxon>Bacilli</taxon>
        <taxon>Bacillales</taxon>
        <taxon>Candidatus Carbonibacillus</taxon>
    </lineage>
</organism>
<gene>
    <name evidence="2" type="ORF">BSOLF_0785</name>
</gene>
<dbReference type="InterPro" id="IPR007404">
    <property type="entry name" value="YdjM-like"/>
</dbReference>
<dbReference type="EMBL" id="PEBX01000043">
    <property type="protein sequence ID" value="PTQ56136.1"/>
    <property type="molecule type" value="Genomic_DNA"/>
</dbReference>
<dbReference type="Proteomes" id="UP000244338">
    <property type="component" value="Unassembled WGS sequence"/>
</dbReference>
<dbReference type="PANTHER" id="PTHR40031:SF1">
    <property type="entry name" value="MEMBRANE-BOUND METAL-DEPENDENT HYDROLASE"/>
    <property type="match status" value="1"/>
</dbReference>
<feature type="transmembrane region" description="Helical" evidence="1">
    <location>
        <begin position="69"/>
        <end position="89"/>
    </location>
</feature>
<feature type="transmembrane region" description="Helical" evidence="1">
    <location>
        <begin position="95"/>
        <end position="115"/>
    </location>
</feature>
<evidence type="ECO:0008006" key="4">
    <source>
        <dbReference type="Google" id="ProtNLM"/>
    </source>
</evidence>
<sequence length="322" mass="36673">MDTGTHFVMGVGLFALAHIDPQAVATPEATSGLLLAMVIGSQIPDIDTLSRFRGNTTYIRQHRGLSHSLPMLIFYVLIISLTLTFFHLSPPFLHLLSWTALAVFIHAGTDILNSYGTQLIRPWGKHWIAFDILNIVDPVIIISHTLGFMAWSFGASPGKTFLIIYLFLAVYVFAKMLYHARTSKRLKKAFPDSRLHVLPVLNPLAWQIIVETEQSFQVGRYEPGELIWQFSIKKREADLELVEKSKTLPSVQAFLAFTRHAYVMTRPVNGGCEVRWVDVRYFGRPRYPLMVTVRFNAHGHIIADYLGWGNDHRVERRFVPVE</sequence>
<accession>A0A2R6Y0C3</accession>
<dbReference type="PANTHER" id="PTHR40031">
    <property type="entry name" value="HYPOTHETICAL MEMBRANE SPANNING PROTEIN"/>
    <property type="match status" value="1"/>
</dbReference>
<evidence type="ECO:0000313" key="2">
    <source>
        <dbReference type="EMBL" id="PTQ56136.1"/>
    </source>
</evidence>
<protein>
    <recommendedName>
        <fullName evidence="4">Membrane-bound metal-dependent hydrolase</fullName>
    </recommendedName>
</protein>
<name>A0A2R6Y0C3_9BACL</name>
<reference evidence="3" key="1">
    <citation type="journal article" date="2018" name="Sci. Rep.">
        <title>Lignite coal burning seam in the remote Altai Mountains harbors a hydrogen-driven thermophilic microbial community.</title>
        <authorList>
            <person name="Kadnikov V.V."/>
            <person name="Mardanov A.V."/>
            <person name="Ivasenko D.A."/>
            <person name="Antsiferov D.V."/>
            <person name="Beletsky A.V."/>
            <person name="Karnachuk O.V."/>
            <person name="Ravin N.V."/>
        </authorList>
    </citation>
    <scope>NUCLEOTIDE SEQUENCE [LARGE SCALE GENOMIC DNA]</scope>
</reference>
<feature type="transmembrane region" description="Helical" evidence="1">
    <location>
        <begin position="160"/>
        <end position="178"/>
    </location>
</feature>
<keyword evidence="1" id="KW-1133">Transmembrane helix</keyword>
<proteinExistence type="predicted"/>
<dbReference type="AlphaFoldDB" id="A0A2R6Y0C3"/>
<keyword evidence="1" id="KW-0472">Membrane</keyword>
<comment type="caution">
    <text evidence="2">The sequence shown here is derived from an EMBL/GenBank/DDBJ whole genome shotgun (WGS) entry which is preliminary data.</text>
</comment>
<evidence type="ECO:0000256" key="1">
    <source>
        <dbReference type="SAM" id="Phobius"/>
    </source>
</evidence>
<feature type="transmembrane region" description="Helical" evidence="1">
    <location>
        <begin position="127"/>
        <end position="154"/>
    </location>
</feature>
<keyword evidence="1" id="KW-0812">Transmembrane</keyword>
<dbReference type="Pfam" id="PF04307">
    <property type="entry name" value="YdjM"/>
    <property type="match status" value="1"/>
</dbReference>
<dbReference type="InterPro" id="IPR053170">
    <property type="entry name" value="Transcription_regulator"/>
</dbReference>
<evidence type="ECO:0000313" key="3">
    <source>
        <dbReference type="Proteomes" id="UP000244338"/>
    </source>
</evidence>